<sequence>MKKILVVVLVAFIMIQFFPIDKTNPAPTPGMDFLKIKNVQPEIAQLINTSCYDCHSNETRYPWYSNFAPASWFMKNHINEGRKHLNFSTFAIYEPKVQAQKLQECTEMIDKREMPLDSYFLGHQDAKLTDGQRKLLIDYFKREKKETERKMSF</sequence>
<dbReference type="OrthoDB" id="196738at2"/>
<dbReference type="RefSeq" id="WP_072954695.1">
    <property type="nucleotide sequence ID" value="NZ_FQUT01000003.1"/>
</dbReference>
<protein>
    <submittedName>
        <fullName evidence="2">Haem-binding domain-containing protein</fullName>
    </submittedName>
</protein>
<dbReference type="InterPro" id="IPR025992">
    <property type="entry name" value="Haem-bd"/>
</dbReference>
<reference evidence="3" key="1">
    <citation type="submission" date="2016-11" db="EMBL/GenBank/DDBJ databases">
        <authorList>
            <person name="Varghese N."/>
            <person name="Submissions S."/>
        </authorList>
    </citation>
    <scope>NUCLEOTIDE SEQUENCE [LARGE SCALE GENOMIC DNA]</scope>
    <source>
        <strain evidence="3">DSM 27619</strain>
    </source>
</reference>
<organism evidence="2 3">
    <name type="scientific">Chryseobacterium arachidis</name>
    <dbReference type="NCBI Taxonomy" id="1416778"/>
    <lineage>
        <taxon>Bacteria</taxon>
        <taxon>Pseudomonadati</taxon>
        <taxon>Bacteroidota</taxon>
        <taxon>Flavobacteriia</taxon>
        <taxon>Flavobacteriales</taxon>
        <taxon>Weeksellaceae</taxon>
        <taxon>Chryseobacterium group</taxon>
        <taxon>Chryseobacterium</taxon>
    </lineage>
</organism>
<evidence type="ECO:0000259" key="1">
    <source>
        <dbReference type="SMART" id="SM01235"/>
    </source>
</evidence>
<gene>
    <name evidence="2" type="ORF">SAMN05443633_103125</name>
</gene>
<dbReference type="Pfam" id="PF14376">
    <property type="entry name" value="Haem_bd"/>
    <property type="match status" value="1"/>
</dbReference>
<dbReference type="SMART" id="SM01235">
    <property type="entry name" value="Haem_bd"/>
    <property type="match status" value="1"/>
</dbReference>
<dbReference type="STRING" id="1416778.SAMN05443633_103125"/>
<accession>A0A1M4ZD20</accession>
<keyword evidence="3" id="KW-1185">Reference proteome</keyword>
<dbReference type="AlphaFoldDB" id="A0A1M4ZD20"/>
<dbReference type="Proteomes" id="UP000184518">
    <property type="component" value="Unassembled WGS sequence"/>
</dbReference>
<evidence type="ECO:0000313" key="2">
    <source>
        <dbReference type="EMBL" id="SHF15865.1"/>
    </source>
</evidence>
<proteinExistence type="predicted"/>
<dbReference type="EMBL" id="FQUT01000003">
    <property type="protein sequence ID" value="SHF15865.1"/>
    <property type="molecule type" value="Genomic_DNA"/>
</dbReference>
<feature type="domain" description="Haem-binding" evidence="1">
    <location>
        <begin position="9"/>
        <end position="144"/>
    </location>
</feature>
<evidence type="ECO:0000313" key="3">
    <source>
        <dbReference type="Proteomes" id="UP000184518"/>
    </source>
</evidence>
<name>A0A1M4ZD20_9FLAO</name>